<evidence type="ECO:0000313" key="3">
    <source>
        <dbReference type="Proteomes" id="UP000008080"/>
    </source>
</evidence>
<keyword evidence="1" id="KW-0175">Coiled coil</keyword>
<accession>Q6MIX3</accession>
<dbReference type="STRING" id="264462.Bd3022"/>
<reference evidence="2 3" key="1">
    <citation type="journal article" date="2004" name="Science">
        <title>A predator unmasked: life cycle of Bdellovibrio bacteriovorus from a genomic perspective.</title>
        <authorList>
            <person name="Rendulic S."/>
            <person name="Jagtap P."/>
            <person name="Rosinus A."/>
            <person name="Eppinger M."/>
            <person name="Baar C."/>
            <person name="Lanz C."/>
            <person name="Keller H."/>
            <person name="Lambert C."/>
            <person name="Evans K.J."/>
            <person name="Goesmann A."/>
            <person name="Meyer F."/>
            <person name="Sockett R.E."/>
            <person name="Schuster S.C."/>
        </authorList>
    </citation>
    <scope>NUCLEOTIDE SEQUENCE [LARGE SCALE GENOMIC DNA]</scope>
    <source>
        <strain evidence="3">ATCC 15356 / DSM 50701 / NCIMB 9529 / HD100</strain>
    </source>
</reference>
<evidence type="ECO:0000313" key="2">
    <source>
        <dbReference type="EMBL" id="CAE80790.1"/>
    </source>
</evidence>
<feature type="coiled-coil region" evidence="1">
    <location>
        <begin position="37"/>
        <end position="71"/>
    </location>
</feature>
<dbReference type="AlphaFoldDB" id="Q6MIX3"/>
<dbReference type="EMBL" id="BX842654">
    <property type="protein sequence ID" value="CAE80790.1"/>
    <property type="molecule type" value="Genomic_DNA"/>
</dbReference>
<proteinExistence type="predicted"/>
<dbReference type="Proteomes" id="UP000008080">
    <property type="component" value="Chromosome"/>
</dbReference>
<sequence>MTSLIIGACLVIFAIEGLLISLEYFKMQKNTKLQSALDKANSDKDLLGQRLAQAERDLQNARAEVQGIYVLWNKSLESEKTMRHELHVAKTQLTYLAQKVIQGVPAPKVSPQAAYWETQERTPEVAVSKNVHRESYQANMDFI</sequence>
<dbReference type="HOGENOM" id="CLU_1902580_0_0_7"/>
<gene>
    <name evidence="2" type="ordered locus">Bd3022</name>
</gene>
<evidence type="ECO:0000256" key="1">
    <source>
        <dbReference type="SAM" id="Coils"/>
    </source>
</evidence>
<dbReference type="GeneID" id="93013884"/>
<dbReference type="KEGG" id="bba:Bd3022"/>
<organism evidence="2 3">
    <name type="scientific">Bdellovibrio bacteriovorus (strain ATCC 15356 / DSM 50701 / NCIMB 9529 / HD100)</name>
    <dbReference type="NCBI Taxonomy" id="264462"/>
    <lineage>
        <taxon>Bacteria</taxon>
        <taxon>Pseudomonadati</taxon>
        <taxon>Bdellovibrionota</taxon>
        <taxon>Bdellovibrionia</taxon>
        <taxon>Bdellovibrionales</taxon>
        <taxon>Pseudobdellovibrionaceae</taxon>
        <taxon>Bdellovibrio</taxon>
    </lineage>
</organism>
<keyword evidence="3" id="KW-1185">Reference proteome</keyword>
<name>Q6MIX3_BDEBA</name>
<protein>
    <submittedName>
        <fullName evidence="2">Uncharacterized protein</fullName>
    </submittedName>
</protein>
<dbReference type="RefSeq" id="WP_011165394.1">
    <property type="nucleotide sequence ID" value="NC_005363.1"/>
</dbReference>